<dbReference type="AlphaFoldDB" id="A0AAU9WLA1"/>
<dbReference type="InterPro" id="IPR002909">
    <property type="entry name" value="IPT_dom"/>
</dbReference>
<keyword evidence="12" id="KW-1185">Reference proteome</keyword>
<dbReference type="InterPro" id="IPR000451">
    <property type="entry name" value="NFkB/Dor"/>
</dbReference>
<dbReference type="Pfam" id="PF00554">
    <property type="entry name" value="RHD_DNA_bind"/>
    <property type="match status" value="1"/>
</dbReference>
<dbReference type="Pfam" id="PF00531">
    <property type="entry name" value="Death"/>
    <property type="match status" value="1"/>
</dbReference>
<keyword evidence="5" id="KW-0010">Activator</keyword>
<dbReference type="Proteomes" id="UP001159428">
    <property type="component" value="Unassembled WGS sequence"/>
</dbReference>
<comment type="caution">
    <text evidence="11">The sequence shown here is derived from an EMBL/GenBank/DDBJ whole genome shotgun (WGS) entry which is preliminary data.</text>
</comment>
<organism evidence="11 12">
    <name type="scientific">Pocillopora meandrina</name>
    <dbReference type="NCBI Taxonomy" id="46732"/>
    <lineage>
        <taxon>Eukaryota</taxon>
        <taxon>Metazoa</taxon>
        <taxon>Cnidaria</taxon>
        <taxon>Anthozoa</taxon>
        <taxon>Hexacorallia</taxon>
        <taxon>Scleractinia</taxon>
        <taxon>Astrocoeniina</taxon>
        <taxon>Pocilloporidae</taxon>
        <taxon>Pocillopora</taxon>
    </lineage>
</organism>
<dbReference type="InterPro" id="IPR037059">
    <property type="entry name" value="RHD_DNA_bind_dom_sf"/>
</dbReference>
<evidence type="ECO:0000256" key="1">
    <source>
        <dbReference type="ARBA" id="ARBA00004123"/>
    </source>
</evidence>
<feature type="repeat" description="ANK" evidence="8">
    <location>
        <begin position="689"/>
        <end position="721"/>
    </location>
</feature>
<dbReference type="SMART" id="SM00429">
    <property type="entry name" value="IPT"/>
    <property type="match status" value="1"/>
</dbReference>
<dbReference type="PROSITE" id="PS50297">
    <property type="entry name" value="ANK_REP_REGION"/>
    <property type="match status" value="3"/>
</dbReference>
<dbReference type="Gene3D" id="1.25.40.20">
    <property type="entry name" value="Ankyrin repeat-containing domain"/>
    <property type="match status" value="1"/>
</dbReference>
<feature type="repeat" description="ANK" evidence="8">
    <location>
        <begin position="514"/>
        <end position="541"/>
    </location>
</feature>
<dbReference type="SUPFAM" id="SSF49417">
    <property type="entry name" value="p53-like transcription factors"/>
    <property type="match status" value="1"/>
</dbReference>
<sequence length="917" mass="98961">MATNSERQIGETLTDSFMMDLLTPGYLPDISALQVPTASYQGPYMEILEQPKQRGFRFRYPCEGPSHGGLPGQYSEKGKKSYPSVQLCNYQGPARIVVSLVTVDEPPMPHAHSLIGKNSTNGVVTVQIGPEQGMTATFPNLGIEHVTKKMVGKVLMDRYIKMQTLHTATLNALTSGDGKVFGVAGLVDQAMVDGDRSSFDKHLAETVAEEESQKVRAMVEEQKQSMNLNAVRLCFQAFLPDETGAFTKALHPCISNAVYDSKAPSASNLKICRMDRNSGCVKGGDEVYLLCDKVQKDDIEVIFYETEMETGKKTWEDRGVFSPTDVHRQVAIVFKTPAYWNVAIEQPVKVQLELRRKSDQETSDPVEFTYQPQMFDKEQIGAKRRKKIPHFSDYLGGGGGGGGPGMGGAGGGGGGFNFGAFSFLAPTIGFLPNYSNSGTSQSGNQGGGSSSQQGQSHSSGQTHASGQPQEADLSELAWNLAEKSSAAMRDYAATGDVRYLLAVQRHLTAVQDDNGDTALHLAVLNARQEIVQGLLDIMASLPESFVSEYNFLRQTPLHLAAITKQPRMLECLLRARANARSRDRHGNTAVHIACMHGDAMCLKAMLNFNVTKTVLNWQNYQGLTPVHLAVLAGSKDVLKLLNSAGANMSAQDGTSGKTPLHHAVEQDNLAVAGFLILEANCDVDAITLDGNTPLHVAAASGLKGQTALLVAAGADTTVQNSDDEIPFDLANVAEVQEILDEDEILSTDPSQDDDLASGLTGLALGQGDMDKLDPYVRRKIAQKLDPTTGGGANWRELGRRLGLGTLENAFAIHSSPTTQVLAQYEAADGNIKTLRQVLYDMRRGDVLEILDGRQDSGFDSGLGSQSLSASRSEELFSYDEGFSKGSSNSSLKKGVTSLDSTRKAGNVQPIRRHQDVC</sequence>
<dbReference type="Pfam" id="PF00023">
    <property type="entry name" value="Ank"/>
    <property type="match status" value="2"/>
</dbReference>
<name>A0AAU9WLA1_9CNID</name>
<keyword evidence="4" id="KW-0238">DNA-binding</keyword>
<dbReference type="GO" id="GO:0007165">
    <property type="term" value="P:signal transduction"/>
    <property type="evidence" value="ECO:0007669"/>
    <property type="project" value="InterPro"/>
</dbReference>
<dbReference type="InterPro" id="IPR011029">
    <property type="entry name" value="DEATH-like_dom_sf"/>
</dbReference>
<proteinExistence type="predicted"/>
<dbReference type="SUPFAM" id="SSF48403">
    <property type="entry name" value="Ankyrin repeat"/>
    <property type="match status" value="1"/>
</dbReference>
<feature type="compositionally biased region" description="Low complexity" evidence="9">
    <location>
        <begin position="883"/>
        <end position="894"/>
    </location>
</feature>
<dbReference type="PROSITE" id="PS01204">
    <property type="entry name" value="REL_1"/>
    <property type="match status" value="1"/>
</dbReference>
<gene>
    <name evidence="11" type="ORF">PMEA_00007618</name>
</gene>
<keyword evidence="6" id="KW-0804">Transcription</keyword>
<feature type="repeat" description="ANK" evidence="8">
    <location>
        <begin position="655"/>
        <end position="688"/>
    </location>
</feature>
<evidence type="ECO:0000256" key="6">
    <source>
        <dbReference type="ARBA" id="ARBA00023163"/>
    </source>
</evidence>
<dbReference type="InterPro" id="IPR033926">
    <property type="entry name" value="IPT_NFkappaB"/>
</dbReference>
<reference evidence="11 12" key="1">
    <citation type="submission" date="2022-05" db="EMBL/GenBank/DDBJ databases">
        <authorList>
            <consortium name="Genoscope - CEA"/>
            <person name="William W."/>
        </authorList>
    </citation>
    <scope>NUCLEOTIDE SEQUENCE [LARGE SCALE GENOMIC DNA]</scope>
</reference>
<feature type="region of interest" description="Disordered" evidence="9">
    <location>
        <begin position="435"/>
        <end position="471"/>
    </location>
</feature>
<keyword evidence="7" id="KW-0539">Nucleus</keyword>
<dbReference type="GO" id="GO:0005634">
    <property type="term" value="C:nucleus"/>
    <property type="evidence" value="ECO:0007669"/>
    <property type="project" value="UniProtKB-SubCell"/>
</dbReference>
<dbReference type="Pfam" id="PF16179">
    <property type="entry name" value="RHD_dimer"/>
    <property type="match status" value="1"/>
</dbReference>
<comment type="subcellular location">
    <subcellularLocation>
        <location evidence="1">Nucleus</location>
    </subcellularLocation>
</comment>
<dbReference type="CDD" id="cd01177">
    <property type="entry name" value="IPT_NFkappaB"/>
    <property type="match status" value="1"/>
</dbReference>
<dbReference type="InterPro" id="IPR014756">
    <property type="entry name" value="Ig_E-set"/>
</dbReference>
<dbReference type="GO" id="GO:0003677">
    <property type="term" value="F:DNA binding"/>
    <property type="evidence" value="ECO:0007669"/>
    <property type="project" value="UniProtKB-KW"/>
</dbReference>
<evidence type="ECO:0000256" key="8">
    <source>
        <dbReference type="PROSITE-ProRule" id="PRU00023"/>
    </source>
</evidence>
<evidence type="ECO:0000313" key="11">
    <source>
        <dbReference type="EMBL" id="CAH3117715.1"/>
    </source>
</evidence>
<dbReference type="InterPro" id="IPR000488">
    <property type="entry name" value="Death_dom"/>
</dbReference>
<dbReference type="GO" id="GO:0005737">
    <property type="term" value="C:cytoplasm"/>
    <property type="evidence" value="ECO:0007669"/>
    <property type="project" value="InterPro"/>
</dbReference>
<dbReference type="InterPro" id="IPR032397">
    <property type="entry name" value="RHD_dimer"/>
</dbReference>
<dbReference type="InterPro" id="IPR002110">
    <property type="entry name" value="Ankyrin_rpt"/>
</dbReference>
<evidence type="ECO:0000259" key="10">
    <source>
        <dbReference type="PROSITE" id="PS50254"/>
    </source>
</evidence>
<keyword evidence="2" id="KW-0805">Transcription regulation</keyword>
<evidence type="ECO:0000256" key="5">
    <source>
        <dbReference type="ARBA" id="ARBA00023159"/>
    </source>
</evidence>
<protein>
    <recommendedName>
        <fullName evidence="10">RHD domain-containing protein</fullName>
    </recommendedName>
</protein>
<dbReference type="SMART" id="SM00005">
    <property type="entry name" value="DEATH"/>
    <property type="match status" value="1"/>
</dbReference>
<evidence type="ECO:0000256" key="9">
    <source>
        <dbReference type="SAM" id="MobiDB-lite"/>
    </source>
</evidence>
<dbReference type="InterPro" id="IPR011539">
    <property type="entry name" value="RHD_DNA_bind_dom"/>
</dbReference>
<evidence type="ECO:0000256" key="2">
    <source>
        <dbReference type="ARBA" id="ARBA00023015"/>
    </source>
</evidence>
<dbReference type="SUPFAM" id="SSF81296">
    <property type="entry name" value="E set domains"/>
    <property type="match status" value="1"/>
</dbReference>
<dbReference type="InterPro" id="IPR013783">
    <property type="entry name" value="Ig-like_fold"/>
</dbReference>
<evidence type="ECO:0000256" key="7">
    <source>
        <dbReference type="ARBA" id="ARBA00023242"/>
    </source>
</evidence>
<dbReference type="SUPFAM" id="SSF47986">
    <property type="entry name" value="DEATH domain"/>
    <property type="match status" value="1"/>
</dbReference>
<feature type="repeat" description="ANK" evidence="8">
    <location>
        <begin position="552"/>
        <end position="584"/>
    </location>
</feature>
<dbReference type="FunFam" id="2.60.40.10:FF:000046">
    <property type="entry name" value="Nuclear factor NF-kappa-B p105 subunit"/>
    <property type="match status" value="1"/>
</dbReference>
<keyword evidence="3 8" id="KW-0040">ANK repeat</keyword>
<dbReference type="Pfam" id="PF12796">
    <property type="entry name" value="Ank_2"/>
    <property type="match status" value="1"/>
</dbReference>
<dbReference type="InterPro" id="IPR036770">
    <property type="entry name" value="Ankyrin_rpt-contain_sf"/>
</dbReference>
<dbReference type="PROSITE" id="PS50254">
    <property type="entry name" value="REL_2"/>
    <property type="match status" value="1"/>
</dbReference>
<feature type="domain" description="RHD" evidence="10">
    <location>
        <begin position="40"/>
        <end position="265"/>
    </location>
</feature>
<dbReference type="PANTHER" id="PTHR24169">
    <property type="entry name" value="NUCLEAR FACTOR NF-KAPPA-B PROTEIN"/>
    <property type="match status" value="1"/>
</dbReference>
<feature type="region of interest" description="Disordered" evidence="9">
    <location>
        <begin position="880"/>
        <end position="917"/>
    </location>
</feature>
<dbReference type="PANTHER" id="PTHR24169:SF25">
    <property type="entry name" value="DORSAL-RELATED IMMUNITY FACTOR DIF-RELATED"/>
    <property type="match status" value="1"/>
</dbReference>
<evidence type="ECO:0000256" key="4">
    <source>
        <dbReference type="ARBA" id="ARBA00023125"/>
    </source>
</evidence>
<evidence type="ECO:0000256" key="3">
    <source>
        <dbReference type="ARBA" id="ARBA00023043"/>
    </source>
</evidence>
<accession>A0AAU9WLA1</accession>
<feature type="compositionally biased region" description="Low complexity" evidence="9">
    <location>
        <begin position="450"/>
        <end position="467"/>
    </location>
</feature>
<dbReference type="Gene3D" id="2.60.40.340">
    <property type="entry name" value="Rel homology domain (RHD), DNA-binding domain"/>
    <property type="match status" value="1"/>
</dbReference>
<dbReference type="InterPro" id="IPR008967">
    <property type="entry name" value="p53-like_TF_DNA-bd_sf"/>
</dbReference>
<dbReference type="PRINTS" id="PR00057">
    <property type="entry name" value="NFKBTNSCPFCT"/>
</dbReference>
<feature type="repeat" description="ANK" evidence="8">
    <location>
        <begin position="621"/>
        <end position="653"/>
    </location>
</feature>
<dbReference type="GO" id="GO:0003700">
    <property type="term" value="F:DNA-binding transcription factor activity"/>
    <property type="evidence" value="ECO:0007669"/>
    <property type="project" value="InterPro"/>
</dbReference>
<dbReference type="InterPro" id="IPR030492">
    <property type="entry name" value="RHD_CS"/>
</dbReference>
<dbReference type="Gene3D" id="2.60.40.10">
    <property type="entry name" value="Immunoglobulins"/>
    <property type="match status" value="1"/>
</dbReference>
<dbReference type="Gene3D" id="1.10.533.10">
    <property type="entry name" value="Death Domain, Fas"/>
    <property type="match status" value="1"/>
</dbReference>
<evidence type="ECO:0000313" key="12">
    <source>
        <dbReference type="Proteomes" id="UP001159428"/>
    </source>
</evidence>
<dbReference type="PROSITE" id="PS50088">
    <property type="entry name" value="ANK_REPEAT"/>
    <property type="match status" value="5"/>
</dbReference>
<dbReference type="SMART" id="SM00248">
    <property type="entry name" value="ANK"/>
    <property type="match status" value="6"/>
</dbReference>
<dbReference type="EMBL" id="CALNXJ010000016">
    <property type="protein sequence ID" value="CAH3117715.1"/>
    <property type="molecule type" value="Genomic_DNA"/>
</dbReference>